<organism evidence="1 2">
    <name type="scientific">Xylaria curta</name>
    <dbReference type="NCBI Taxonomy" id="42375"/>
    <lineage>
        <taxon>Eukaryota</taxon>
        <taxon>Fungi</taxon>
        <taxon>Dikarya</taxon>
        <taxon>Ascomycota</taxon>
        <taxon>Pezizomycotina</taxon>
        <taxon>Sordariomycetes</taxon>
        <taxon>Xylariomycetidae</taxon>
        <taxon>Xylariales</taxon>
        <taxon>Xylariaceae</taxon>
        <taxon>Xylaria</taxon>
    </lineage>
</organism>
<accession>A0ACC1PRM2</accession>
<evidence type="ECO:0000313" key="2">
    <source>
        <dbReference type="Proteomes" id="UP001143856"/>
    </source>
</evidence>
<sequence length="183" mass="19787">MSRCSAQISWDPREPPPPIIPLASYLAAALPDPKWHTESIASAPQGYLENIDIPRRNTIHRAFPSMAIKESNRNVLPAVSVSVKAQITGHIAEVTARQVFLNDADLPIQQGSYTFSLPTGCTVMGFTCRIGNREVLRATARPKGEAQEAFQQAVASHATAALLDQNTPEIFTSSLGNIPPNST</sequence>
<reference evidence="1" key="1">
    <citation type="submission" date="2022-10" db="EMBL/GenBank/DDBJ databases">
        <title>Genome Sequence of Xylaria curta.</title>
        <authorList>
            <person name="Buettner E."/>
        </authorList>
    </citation>
    <scope>NUCLEOTIDE SEQUENCE</scope>
    <source>
        <strain evidence="1">Babe10</strain>
    </source>
</reference>
<evidence type="ECO:0000313" key="1">
    <source>
        <dbReference type="EMBL" id="KAJ2999260.1"/>
    </source>
</evidence>
<dbReference type="EMBL" id="JAPDGR010000004">
    <property type="protein sequence ID" value="KAJ2999260.1"/>
    <property type="molecule type" value="Genomic_DNA"/>
</dbReference>
<comment type="caution">
    <text evidence="1">The sequence shown here is derived from an EMBL/GenBank/DDBJ whole genome shotgun (WGS) entry which is preliminary data.</text>
</comment>
<proteinExistence type="predicted"/>
<dbReference type="Proteomes" id="UP001143856">
    <property type="component" value="Unassembled WGS sequence"/>
</dbReference>
<name>A0ACC1PRM2_9PEZI</name>
<protein>
    <submittedName>
        <fullName evidence="1">Uncharacterized protein</fullName>
    </submittedName>
</protein>
<gene>
    <name evidence="1" type="ORF">NUW58_g51</name>
</gene>
<keyword evidence="2" id="KW-1185">Reference proteome</keyword>